<gene>
    <name evidence="2" type="ORF">FQN60_013143</name>
</gene>
<organism evidence="2 3">
    <name type="scientific">Etheostoma spectabile</name>
    <name type="common">orangethroat darter</name>
    <dbReference type="NCBI Taxonomy" id="54343"/>
    <lineage>
        <taxon>Eukaryota</taxon>
        <taxon>Metazoa</taxon>
        <taxon>Chordata</taxon>
        <taxon>Craniata</taxon>
        <taxon>Vertebrata</taxon>
        <taxon>Euteleostomi</taxon>
        <taxon>Actinopterygii</taxon>
        <taxon>Neopterygii</taxon>
        <taxon>Teleostei</taxon>
        <taxon>Neoteleostei</taxon>
        <taxon>Acanthomorphata</taxon>
        <taxon>Eupercaria</taxon>
        <taxon>Perciformes</taxon>
        <taxon>Percoidei</taxon>
        <taxon>Percidae</taxon>
        <taxon>Etheostomatinae</taxon>
        <taxon>Etheostoma</taxon>
    </lineage>
</organism>
<dbReference type="EMBL" id="VOFY01000009">
    <property type="protein sequence ID" value="KAA8589778.1"/>
    <property type="molecule type" value="Genomic_DNA"/>
</dbReference>
<name>A0A5J5D503_9PERO</name>
<dbReference type="AlphaFoldDB" id="A0A5J5D503"/>
<evidence type="ECO:0000313" key="3">
    <source>
        <dbReference type="Proteomes" id="UP000327493"/>
    </source>
</evidence>
<feature type="region of interest" description="Disordered" evidence="1">
    <location>
        <begin position="1"/>
        <end position="23"/>
    </location>
</feature>
<accession>A0A5J5D503</accession>
<reference evidence="2 3" key="1">
    <citation type="submission" date="2019-08" db="EMBL/GenBank/DDBJ databases">
        <title>A chromosome-level genome assembly, high-density linkage maps, and genome scans reveal the genomic architecture of hybrid incompatibilities underlying speciation via character displacement in darters (Percidae: Etheostominae).</title>
        <authorList>
            <person name="Moran R.L."/>
            <person name="Catchen J.M."/>
            <person name="Fuller R.C."/>
        </authorList>
    </citation>
    <scope>NUCLEOTIDE SEQUENCE [LARGE SCALE GENOMIC DNA]</scope>
    <source>
        <strain evidence="2">EspeVRDwgs_2016</strain>
        <tissue evidence="2">Muscle</tissue>
    </source>
</reference>
<comment type="caution">
    <text evidence="2">The sequence shown here is derived from an EMBL/GenBank/DDBJ whole genome shotgun (WGS) entry which is preliminary data.</text>
</comment>
<keyword evidence="3" id="KW-1185">Reference proteome</keyword>
<proteinExistence type="predicted"/>
<protein>
    <submittedName>
        <fullName evidence="2">Uncharacterized protein</fullName>
    </submittedName>
</protein>
<sequence>MKFSNILAKETRPDSTDEPGCSLDWKPSSIPPMAPSSTSTSICCCWSFLGGIFQLVLTSDTTCNV</sequence>
<dbReference type="Proteomes" id="UP000327493">
    <property type="component" value="Chromosome 9"/>
</dbReference>
<evidence type="ECO:0000313" key="2">
    <source>
        <dbReference type="EMBL" id="KAA8589778.1"/>
    </source>
</evidence>
<evidence type="ECO:0000256" key="1">
    <source>
        <dbReference type="SAM" id="MobiDB-lite"/>
    </source>
</evidence>